<protein>
    <recommendedName>
        <fullName evidence="4">GtrA-like protein</fullName>
    </recommendedName>
</protein>
<dbReference type="GeneID" id="60421776"/>
<evidence type="ECO:0008006" key="4">
    <source>
        <dbReference type="Google" id="ProtNLM"/>
    </source>
</evidence>
<feature type="transmembrane region" description="Helical" evidence="1">
    <location>
        <begin position="101"/>
        <end position="125"/>
    </location>
</feature>
<dbReference type="KEGG" id="taa:NMY3_01771"/>
<dbReference type="Proteomes" id="UP000058925">
    <property type="component" value="Chromosome"/>
</dbReference>
<evidence type="ECO:0000256" key="1">
    <source>
        <dbReference type="SAM" id="Phobius"/>
    </source>
</evidence>
<sequence length="167" mass="19068">MTAITHKISEFLQQSYQKYYYIISLNKNLLISGTIGFLSSVIIAHFSAQYSLNYVLNSALTVITGFLTYKIVFSILFHLDNKQKYTKIYSGKINFHALRKILIKMIFASSVFDIVNNLTRFFLIIQLLKLDYSAVEAATISSLIASLLSYGIINLIAKYIHLFSQKN</sequence>
<keyword evidence="1" id="KW-0812">Transmembrane</keyword>
<evidence type="ECO:0000313" key="3">
    <source>
        <dbReference type="Proteomes" id="UP000058925"/>
    </source>
</evidence>
<organism evidence="2 3">
    <name type="scientific">Candidatus Nitrosocosmicus oleophilus</name>
    <dbReference type="NCBI Taxonomy" id="1353260"/>
    <lineage>
        <taxon>Archaea</taxon>
        <taxon>Nitrososphaerota</taxon>
        <taxon>Nitrososphaeria</taxon>
        <taxon>Nitrososphaerales</taxon>
        <taxon>Nitrososphaeraceae</taxon>
        <taxon>Candidatus Nitrosocosmicus</taxon>
    </lineage>
</organism>
<proteinExistence type="predicted"/>
<dbReference type="AlphaFoldDB" id="A0A654LWW3"/>
<reference evidence="3" key="1">
    <citation type="submission" date="2015-10" db="EMBL/GenBank/DDBJ databases">
        <title>Niche specialization of a soil ammonia-oxidizing archaeon, Candidatus Nitrosocosmicus oleophilus.</title>
        <authorList>
            <person name="Jung M.-Y."/>
            <person name="Rhee S.-K."/>
        </authorList>
    </citation>
    <scope>NUCLEOTIDE SEQUENCE [LARGE SCALE GENOMIC DNA]</scope>
    <source>
        <strain evidence="3">MY3</strain>
    </source>
</reference>
<dbReference type="EMBL" id="CP012850">
    <property type="protein sequence ID" value="ALI35974.1"/>
    <property type="molecule type" value="Genomic_DNA"/>
</dbReference>
<keyword evidence="1" id="KW-0472">Membrane</keyword>
<dbReference type="OrthoDB" id="9905at2157"/>
<dbReference type="RefSeq" id="WP_196818333.1">
    <property type="nucleotide sequence ID" value="NZ_CP012850.1"/>
</dbReference>
<evidence type="ECO:0000313" key="2">
    <source>
        <dbReference type="EMBL" id="ALI35974.1"/>
    </source>
</evidence>
<feature type="transmembrane region" description="Helical" evidence="1">
    <location>
        <begin position="137"/>
        <end position="157"/>
    </location>
</feature>
<keyword evidence="1" id="KW-1133">Transmembrane helix</keyword>
<feature type="transmembrane region" description="Helical" evidence="1">
    <location>
        <begin position="54"/>
        <end position="80"/>
    </location>
</feature>
<keyword evidence="3" id="KW-1185">Reference proteome</keyword>
<feature type="transmembrane region" description="Helical" evidence="1">
    <location>
        <begin position="28"/>
        <end position="48"/>
    </location>
</feature>
<gene>
    <name evidence="2" type="ORF">NMY3_01771</name>
</gene>
<name>A0A654LWW3_9ARCH</name>
<accession>A0A654LWW3</accession>